<protein>
    <recommendedName>
        <fullName evidence="3">Helicase C-terminal domain-containing protein</fullName>
    </recommendedName>
</protein>
<dbReference type="Gene3D" id="3.40.50.300">
    <property type="entry name" value="P-loop containing nucleotide triphosphate hydrolases"/>
    <property type="match status" value="1"/>
</dbReference>
<evidence type="ECO:0008006" key="3">
    <source>
        <dbReference type="Google" id="ProtNLM"/>
    </source>
</evidence>
<accession>A0A6A6DNH6</accession>
<name>A0A6A6DNH6_9PEZI</name>
<dbReference type="EMBL" id="ML994669">
    <property type="protein sequence ID" value="KAF2179186.1"/>
    <property type="molecule type" value="Genomic_DNA"/>
</dbReference>
<gene>
    <name evidence="1" type="ORF">K469DRAFT_717459</name>
</gene>
<evidence type="ECO:0000313" key="1">
    <source>
        <dbReference type="EMBL" id="KAF2179186.1"/>
    </source>
</evidence>
<reference evidence="1" key="1">
    <citation type="journal article" date="2020" name="Stud. Mycol.">
        <title>101 Dothideomycetes genomes: a test case for predicting lifestyles and emergence of pathogens.</title>
        <authorList>
            <person name="Haridas S."/>
            <person name="Albert R."/>
            <person name="Binder M."/>
            <person name="Bloem J."/>
            <person name="Labutti K."/>
            <person name="Salamov A."/>
            <person name="Andreopoulos B."/>
            <person name="Baker S."/>
            <person name="Barry K."/>
            <person name="Bills G."/>
            <person name="Bluhm B."/>
            <person name="Cannon C."/>
            <person name="Castanera R."/>
            <person name="Culley D."/>
            <person name="Daum C."/>
            <person name="Ezra D."/>
            <person name="Gonzalez J."/>
            <person name="Henrissat B."/>
            <person name="Kuo A."/>
            <person name="Liang C."/>
            <person name="Lipzen A."/>
            <person name="Lutzoni F."/>
            <person name="Magnuson J."/>
            <person name="Mondo S."/>
            <person name="Nolan M."/>
            <person name="Ohm R."/>
            <person name="Pangilinan J."/>
            <person name="Park H.-J."/>
            <person name="Ramirez L."/>
            <person name="Alfaro M."/>
            <person name="Sun H."/>
            <person name="Tritt A."/>
            <person name="Yoshinaga Y."/>
            <person name="Zwiers L.-H."/>
            <person name="Turgeon B."/>
            <person name="Goodwin S."/>
            <person name="Spatafora J."/>
            <person name="Crous P."/>
            <person name="Grigoriev I."/>
        </authorList>
    </citation>
    <scope>NUCLEOTIDE SEQUENCE</scope>
    <source>
        <strain evidence="1">CBS 207.26</strain>
    </source>
</reference>
<sequence>MLERQALDRVHRIGQTRNVLAICYVVIGPASIEEYIRRKQTWKLNLLSASFNESTTGRATAVKGMLEDLRNTLGQSS</sequence>
<dbReference type="Proteomes" id="UP000800200">
    <property type="component" value="Unassembled WGS sequence"/>
</dbReference>
<dbReference type="SUPFAM" id="SSF52540">
    <property type="entry name" value="P-loop containing nucleoside triphosphate hydrolases"/>
    <property type="match status" value="1"/>
</dbReference>
<dbReference type="InterPro" id="IPR027417">
    <property type="entry name" value="P-loop_NTPase"/>
</dbReference>
<keyword evidence="2" id="KW-1185">Reference proteome</keyword>
<evidence type="ECO:0000313" key="2">
    <source>
        <dbReference type="Proteomes" id="UP000800200"/>
    </source>
</evidence>
<dbReference type="OrthoDB" id="448448at2759"/>
<proteinExistence type="predicted"/>
<dbReference type="AlphaFoldDB" id="A0A6A6DNH6"/>
<organism evidence="1 2">
    <name type="scientific">Zopfia rhizophila CBS 207.26</name>
    <dbReference type="NCBI Taxonomy" id="1314779"/>
    <lineage>
        <taxon>Eukaryota</taxon>
        <taxon>Fungi</taxon>
        <taxon>Dikarya</taxon>
        <taxon>Ascomycota</taxon>
        <taxon>Pezizomycotina</taxon>
        <taxon>Dothideomycetes</taxon>
        <taxon>Dothideomycetes incertae sedis</taxon>
        <taxon>Zopfiaceae</taxon>
        <taxon>Zopfia</taxon>
    </lineage>
</organism>